<feature type="compositionally biased region" description="Basic and acidic residues" evidence="1">
    <location>
        <begin position="17"/>
        <end position="35"/>
    </location>
</feature>
<sequence length="63" mass="7242">EEISRDERNSSPSPDEICGKQHKLEVEMKELERNSRSIAHKRPADMIKKRSTRSDGKHESPIG</sequence>
<name>A0A8X6UD08_NEPPI</name>
<evidence type="ECO:0000313" key="3">
    <source>
        <dbReference type="Proteomes" id="UP000887013"/>
    </source>
</evidence>
<dbReference type="EMBL" id="BMAW01124046">
    <property type="protein sequence ID" value="GFU06107.1"/>
    <property type="molecule type" value="Genomic_DNA"/>
</dbReference>
<organism evidence="2 3">
    <name type="scientific">Nephila pilipes</name>
    <name type="common">Giant wood spider</name>
    <name type="synonym">Nephila maculata</name>
    <dbReference type="NCBI Taxonomy" id="299642"/>
    <lineage>
        <taxon>Eukaryota</taxon>
        <taxon>Metazoa</taxon>
        <taxon>Ecdysozoa</taxon>
        <taxon>Arthropoda</taxon>
        <taxon>Chelicerata</taxon>
        <taxon>Arachnida</taxon>
        <taxon>Araneae</taxon>
        <taxon>Araneomorphae</taxon>
        <taxon>Entelegynae</taxon>
        <taxon>Araneoidea</taxon>
        <taxon>Nephilidae</taxon>
        <taxon>Nephila</taxon>
    </lineage>
</organism>
<dbReference type="AlphaFoldDB" id="A0A8X6UD08"/>
<proteinExistence type="predicted"/>
<feature type="non-terminal residue" evidence="2">
    <location>
        <position position="1"/>
    </location>
</feature>
<accession>A0A8X6UD08</accession>
<keyword evidence="3" id="KW-1185">Reference proteome</keyword>
<feature type="compositionally biased region" description="Basic and acidic residues" evidence="1">
    <location>
        <begin position="42"/>
        <end position="63"/>
    </location>
</feature>
<reference evidence="2" key="1">
    <citation type="submission" date="2020-08" db="EMBL/GenBank/DDBJ databases">
        <title>Multicomponent nature underlies the extraordinary mechanical properties of spider dragline silk.</title>
        <authorList>
            <person name="Kono N."/>
            <person name="Nakamura H."/>
            <person name="Mori M."/>
            <person name="Yoshida Y."/>
            <person name="Ohtoshi R."/>
            <person name="Malay A.D."/>
            <person name="Moran D.A.P."/>
            <person name="Tomita M."/>
            <person name="Numata K."/>
            <person name="Arakawa K."/>
        </authorList>
    </citation>
    <scope>NUCLEOTIDE SEQUENCE</scope>
</reference>
<evidence type="ECO:0000313" key="2">
    <source>
        <dbReference type="EMBL" id="GFU06107.1"/>
    </source>
</evidence>
<evidence type="ECO:0000256" key="1">
    <source>
        <dbReference type="SAM" id="MobiDB-lite"/>
    </source>
</evidence>
<feature type="region of interest" description="Disordered" evidence="1">
    <location>
        <begin position="1"/>
        <end position="63"/>
    </location>
</feature>
<comment type="caution">
    <text evidence="2">The sequence shown here is derived from an EMBL/GenBank/DDBJ whole genome shotgun (WGS) entry which is preliminary data.</text>
</comment>
<dbReference type="Proteomes" id="UP000887013">
    <property type="component" value="Unassembled WGS sequence"/>
</dbReference>
<protein>
    <submittedName>
        <fullName evidence="2">Uncharacterized protein</fullName>
    </submittedName>
</protein>
<gene>
    <name evidence="2" type="ORF">NPIL_479991</name>
</gene>